<name>A0AAE0AS97_9ROSI</name>
<protein>
    <recommendedName>
        <fullName evidence="9">Cytochrome P450</fullName>
    </recommendedName>
</protein>
<comment type="similarity">
    <text evidence="1">Belongs to the cytochrome P450 family.</text>
</comment>
<dbReference type="PANTHER" id="PTHR47947:SF29">
    <property type="entry name" value="CYTOCHROME P450 CYP82D47-LIKE"/>
    <property type="match status" value="1"/>
</dbReference>
<dbReference type="PANTHER" id="PTHR47947">
    <property type="entry name" value="CYTOCHROME P450 82C3-RELATED"/>
    <property type="match status" value="1"/>
</dbReference>
<evidence type="ECO:0000256" key="1">
    <source>
        <dbReference type="ARBA" id="ARBA00010617"/>
    </source>
</evidence>
<keyword evidence="3" id="KW-0479">Metal-binding</keyword>
<keyword evidence="2" id="KW-0349">Heme</keyword>
<evidence type="ECO:0000256" key="4">
    <source>
        <dbReference type="ARBA" id="ARBA00023002"/>
    </source>
</evidence>
<sequence>MHLFGDQQLTHKTLGAMADKYGPVFTIRLDSHRVLVLNSWEAARECFTAMTLFCTRPSTAASKLQGYDYAMFGFSPCGSYWREMHKISTMELLSSHRIDMLKGIRTSEVETAIRGLIVELWLISKNGLEI</sequence>
<keyword evidence="4" id="KW-0560">Oxidoreductase</keyword>
<dbReference type="SUPFAM" id="SSF48264">
    <property type="entry name" value="Cytochrome P450"/>
    <property type="match status" value="1"/>
</dbReference>
<evidence type="ECO:0000256" key="3">
    <source>
        <dbReference type="ARBA" id="ARBA00022723"/>
    </source>
</evidence>
<keyword evidence="5" id="KW-0408">Iron</keyword>
<evidence type="ECO:0000256" key="6">
    <source>
        <dbReference type="ARBA" id="ARBA00023033"/>
    </source>
</evidence>
<comment type="caution">
    <text evidence="7">The sequence shown here is derived from an EMBL/GenBank/DDBJ whole genome shotgun (WGS) entry which is preliminary data.</text>
</comment>
<dbReference type="InterPro" id="IPR036396">
    <property type="entry name" value="Cyt_P450_sf"/>
</dbReference>
<proteinExistence type="inferred from homology"/>
<gene>
    <name evidence="7" type="ORF">Dsin_010197</name>
</gene>
<dbReference type="Gene3D" id="1.20.930.50">
    <property type="match status" value="1"/>
</dbReference>
<dbReference type="Proteomes" id="UP001281410">
    <property type="component" value="Unassembled WGS sequence"/>
</dbReference>
<evidence type="ECO:0000313" key="7">
    <source>
        <dbReference type="EMBL" id="KAK3223172.1"/>
    </source>
</evidence>
<reference evidence="7" key="1">
    <citation type="journal article" date="2023" name="Plant J.">
        <title>Genome sequences and population genomics provide insights into the demographic history, inbreeding, and mutation load of two 'living fossil' tree species of Dipteronia.</title>
        <authorList>
            <person name="Feng Y."/>
            <person name="Comes H.P."/>
            <person name="Chen J."/>
            <person name="Zhu S."/>
            <person name="Lu R."/>
            <person name="Zhang X."/>
            <person name="Li P."/>
            <person name="Qiu J."/>
            <person name="Olsen K.M."/>
            <person name="Qiu Y."/>
        </authorList>
    </citation>
    <scope>NUCLEOTIDE SEQUENCE</scope>
    <source>
        <strain evidence="7">NBL</strain>
    </source>
</reference>
<dbReference type="GO" id="GO:0004497">
    <property type="term" value="F:monooxygenase activity"/>
    <property type="evidence" value="ECO:0007669"/>
    <property type="project" value="UniProtKB-KW"/>
</dbReference>
<evidence type="ECO:0000313" key="8">
    <source>
        <dbReference type="Proteomes" id="UP001281410"/>
    </source>
</evidence>
<evidence type="ECO:0000256" key="5">
    <source>
        <dbReference type="ARBA" id="ARBA00023004"/>
    </source>
</evidence>
<evidence type="ECO:0000256" key="2">
    <source>
        <dbReference type="ARBA" id="ARBA00022617"/>
    </source>
</evidence>
<dbReference type="InterPro" id="IPR050651">
    <property type="entry name" value="Plant_Cytochrome_P450_Monoox"/>
</dbReference>
<dbReference type="GO" id="GO:0005506">
    <property type="term" value="F:iron ion binding"/>
    <property type="evidence" value="ECO:0007669"/>
    <property type="project" value="InterPro"/>
</dbReference>
<accession>A0AAE0AS97</accession>
<keyword evidence="8" id="KW-1185">Reference proteome</keyword>
<organism evidence="7 8">
    <name type="scientific">Dipteronia sinensis</name>
    <dbReference type="NCBI Taxonomy" id="43782"/>
    <lineage>
        <taxon>Eukaryota</taxon>
        <taxon>Viridiplantae</taxon>
        <taxon>Streptophyta</taxon>
        <taxon>Embryophyta</taxon>
        <taxon>Tracheophyta</taxon>
        <taxon>Spermatophyta</taxon>
        <taxon>Magnoliopsida</taxon>
        <taxon>eudicotyledons</taxon>
        <taxon>Gunneridae</taxon>
        <taxon>Pentapetalae</taxon>
        <taxon>rosids</taxon>
        <taxon>malvids</taxon>
        <taxon>Sapindales</taxon>
        <taxon>Sapindaceae</taxon>
        <taxon>Hippocastanoideae</taxon>
        <taxon>Acereae</taxon>
        <taxon>Dipteronia</taxon>
    </lineage>
</organism>
<dbReference type="AlphaFoldDB" id="A0AAE0AS97"/>
<keyword evidence="6" id="KW-0503">Monooxygenase</keyword>
<dbReference type="GO" id="GO:0016705">
    <property type="term" value="F:oxidoreductase activity, acting on paired donors, with incorporation or reduction of molecular oxygen"/>
    <property type="evidence" value="ECO:0007669"/>
    <property type="project" value="InterPro"/>
</dbReference>
<evidence type="ECO:0008006" key="9">
    <source>
        <dbReference type="Google" id="ProtNLM"/>
    </source>
</evidence>
<dbReference type="Pfam" id="PF00067">
    <property type="entry name" value="p450"/>
    <property type="match status" value="1"/>
</dbReference>
<dbReference type="GO" id="GO:0020037">
    <property type="term" value="F:heme binding"/>
    <property type="evidence" value="ECO:0007669"/>
    <property type="project" value="InterPro"/>
</dbReference>
<dbReference type="InterPro" id="IPR001128">
    <property type="entry name" value="Cyt_P450"/>
</dbReference>
<dbReference type="EMBL" id="JANJYJ010000003">
    <property type="protein sequence ID" value="KAK3223172.1"/>
    <property type="molecule type" value="Genomic_DNA"/>
</dbReference>